<gene>
    <name evidence="1" type="ORF">M9458_013405</name>
</gene>
<proteinExistence type="predicted"/>
<dbReference type="EMBL" id="JAMKFB020000006">
    <property type="protein sequence ID" value="KAL0190707.1"/>
    <property type="molecule type" value="Genomic_DNA"/>
</dbReference>
<keyword evidence="2" id="KW-1185">Reference proteome</keyword>
<protein>
    <submittedName>
        <fullName evidence="1">Uncharacterized protein</fullName>
    </submittedName>
</protein>
<sequence>TRQLVMVCDCKLLASAVQALNAARPEYIASKNSPSADSEQVVLRNDQDTLLAKWSGRNSRSSLQVDWHEE</sequence>
<dbReference type="Proteomes" id="UP001529510">
    <property type="component" value="Unassembled WGS sequence"/>
</dbReference>
<accession>A0ABD0QY78</accession>
<organism evidence="1 2">
    <name type="scientific">Cirrhinus mrigala</name>
    <name type="common">Mrigala</name>
    <dbReference type="NCBI Taxonomy" id="683832"/>
    <lineage>
        <taxon>Eukaryota</taxon>
        <taxon>Metazoa</taxon>
        <taxon>Chordata</taxon>
        <taxon>Craniata</taxon>
        <taxon>Vertebrata</taxon>
        <taxon>Euteleostomi</taxon>
        <taxon>Actinopterygii</taxon>
        <taxon>Neopterygii</taxon>
        <taxon>Teleostei</taxon>
        <taxon>Ostariophysi</taxon>
        <taxon>Cypriniformes</taxon>
        <taxon>Cyprinidae</taxon>
        <taxon>Labeoninae</taxon>
        <taxon>Labeonini</taxon>
        <taxon>Cirrhinus</taxon>
    </lineage>
</organism>
<name>A0ABD0QY78_CIRMR</name>
<evidence type="ECO:0000313" key="1">
    <source>
        <dbReference type="EMBL" id="KAL0190707.1"/>
    </source>
</evidence>
<dbReference type="AlphaFoldDB" id="A0ABD0QY78"/>
<evidence type="ECO:0000313" key="2">
    <source>
        <dbReference type="Proteomes" id="UP001529510"/>
    </source>
</evidence>
<comment type="caution">
    <text evidence="1">The sequence shown here is derived from an EMBL/GenBank/DDBJ whole genome shotgun (WGS) entry which is preliminary data.</text>
</comment>
<feature type="non-terminal residue" evidence="1">
    <location>
        <position position="70"/>
    </location>
</feature>
<reference evidence="1 2" key="1">
    <citation type="submission" date="2024-05" db="EMBL/GenBank/DDBJ databases">
        <title>Genome sequencing and assembly of Indian major carp, Cirrhinus mrigala (Hamilton, 1822).</title>
        <authorList>
            <person name="Mohindra V."/>
            <person name="Chowdhury L.M."/>
            <person name="Lal K."/>
            <person name="Jena J.K."/>
        </authorList>
    </citation>
    <scope>NUCLEOTIDE SEQUENCE [LARGE SCALE GENOMIC DNA]</scope>
    <source>
        <strain evidence="1">CM1030</strain>
        <tissue evidence="1">Blood</tissue>
    </source>
</reference>
<feature type="non-terminal residue" evidence="1">
    <location>
        <position position="1"/>
    </location>
</feature>